<dbReference type="STRING" id="670580.A0A1X6N942"/>
<feature type="compositionally biased region" description="Polar residues" evidence="1">
    <location>
        <begin position="799"/>
        <end position="811"/>
    </location>
</feature>
<dbReference type="GO" id="GO:0000164">
    <property type="term" value="C:protein phosphatase type 1 complex"/>
    <property type="evidence" value="ECO:0007669"/>
    <property type="project" value="TreeGrafter"/>
</dbReference>
<dbReference type="PROSITE" id="PS51159">
    <property type="entry name" value="CBM21"/>
    <property type="match status" value="1"/>
</dbReference>
<name>A0A1X6N942_9APHY</name>
<feature type="compositionally biased region" description="Low complexity" evidence="1">
    <location>
        <begin position="568"/>
        <end position="585"/>
    </location>
</feature>
<accession>A0A1X6N942</accession>
<feature type="region of interest" description="Disordered" evidence="1">
    <location>
        <begin position="68"/>
        <end position="99"/>
    </location>
</feature>
<dbReference type="Pfam" id="PF03370">
    <property type="entry name" value="CBM_21"/>
    <property type="match status" value="1"/>
</dbReference>
<feature type="region of interest" description="Disordered" evidence="1">
    <location>
        <begin position="565"/>
        <end position="585"/>
    </location>
</feature>
<dbReference type="GO" id="GO:0005979">
    <property type="term" value="P:regulation of glycogen biosynthetic process"/>
    <property type="evidence" value="ECO:0007669"/>
    <property type="project" value="TreeGrafter"/>
</dbReference>
<dbReference type="GeneID" id="36326831"/>
<dbReference type="Proteomes" id="UP000194127">
    <property type="component" value="Unassembled WGS sequence"/>
</dbReference>
<feature type="region of interest" description="Disordered" evidence="1">
    <location>
        <begin position="435"/>
        <end position="475"/>
    </location>
</feature>
<feature type="region of interest" description="Disordered" evidence="1">
    <location>
        <begin position="756"/>
        <end position="777"/>
    </location>
</feature>
<dbReference type="RefSeq" id="XP_024341697.1">
    <property type="nucleotide sequence ID" value="XM_024481881.1"/>
</dbReference>
<evidence type="ECO:0000259" key="2">
    <source>
        <dbReference type="PROSITE" id="PS51159"/>
    </source>
</evidence>
<feature type="region of interest" description="Disordered" evidence="1">
    <location>
        <begin position="295"/>
        <end position="404"/>
    </location>
</feature>
<reference evidence="3 4" key="1">
    <citation type="submission" date="2017-04" db="EMBL/GenBank/DDBJ databases">
        <title>Genome Sequence of the Model Brown-Rot Fungus Postia placenta SB12.</title>
        <authorList>
            <consortium name="DOE Joint Genome Institute"/>
            <person name="Gaskell J."/>
            <person name="Kersten P."/>
            <person name="Larrondo L.F."/>
            <person name="Canessa P."/>
            <person name="Martinez D."/>
            <person name="Hibbett D."/>
            <person name="Schmoll M."/>
            <person name="Kubicek C.P."/>
            <person name="Martinez A.T."/>
            <person name="Yadav J."/>
            <person name="Master E."/>
            <person name="Magnuson J.K."/>
            <person name="James T."/>
            <person name="Yaver D."/>
            <person name="Berka R."/>
            <person name="Labutti K."/>
            <person name="Lipzen A."/>
            <person name="Aerts A."/>
            <person name="Barry K."/>
            <person name="Henrissat B."/>
            <person name="Blanchette R."/>
            <person name="Grigoriev I."/>
            <person name="Cullen D."/>
        </authorList>
    </citation>
    <scope>NUCLEOTIDE SEQUENCE [LARGE SCALE GENOMIC DNA]</scope>
    <source>
        <strain evidence="3 4">MAD-698-R-SB12</strain>
    </source>
</reference>
<dbReference type="OrthoDB" id="1881at2759"/>
<dbReference type="GO" id="GO:0008157">
    <property type="term" value="F:protein phosphatase 1 binding"/>
    <property type="evidence" value="ECO:0007669"/>
    <property type="project" value="TreeGrafter"/>
</dbReference>
<dbReference type="InterPro" id="IPR038175">
    <property type="entry name" value="CBM21_dom_sf"/>
</dbReference>
<dbReference type="InterPro" id="IPR005036">
    <property type="entry name" value="CBM21_dom"/>
</dbReference>
<dbReference type="Gene3D" id="2.60.40.2440">
    <property type="entry name" value="Carbohydrate binding type-21 domain"/>
    <property type="match status" value="1"/>
</dbReference>
<feature type="compositionally biased region" description="Low complexity" evidence="1">
    <location>
        <begin position="947"/>
        <end position="969"/>
    </location>
</feature>
<dbReference type="AlphaFoldDB" id="A0A1X6N942"/>
<organism evidence="3 4">
    <name type="scientific">Postia placenta MAD-698-R-SB12</name>
    <dbReference type="NCBI Taxonomy" id="670580"/>
    <lineage>
        <taxon>Eukaryota</taxon>
        <taxon>Fungi</taxon>
        <taxon>Dikarya</taxon>
        <taxon>Basidiomycota</taxon>
        <taxon>Agaricomycotina</taxon>
        <taxon>Agaricomycetes</taxon>
        <taxon>Polyporales</taxon>
        <taxon>Adustoporiaceae</taxon>
        <taxon>Rhodonia</taxon>
    </lineage>
</organism>
<dbReference type="PANTHER" id="PTHR12307">
    <property type="entry name" value="PROTEIN PHOSPHATASE 1 REGULATORY SUBUNIT"/>
    <property type="match status" value="1"/>
</dbReference>
<feature type="compositionally biased region" description="Low complexity" evidence="1">
    <location>
        <begin position="375"/>
        <end position="384"/>
    </location>
</feature>
<dbReference type="GO" id="GO:2001069">
    <property type="term" value="F:glycogen binding"/>
    <property type="evidence" value="ECO:0007669"/>
    <property type="project" value="TreeGrafter"/>
</dbReference>
<evidence type="ECO:0000256" key="1">
    <source>
        <dbReference type="SAM" id="MobiDB-lite"/>
    </source>
</evidence>
<keyword evidence="4" id="KW-1185">Reference proteome</keyword>
<feature type="compositionally biased region" description="Polar residues" evidence="1">
    <location>
        <begin position="317"/>
        <end position="331"/>
    </location>
</feature>
<dbReference type="InterPro" id="IPR050782">
    <property type="entry name" value="PP1_regulatory_subunit_3"/>
</dbReference>
<gene>
    <name evidence="3" type="ORF">POSPLADRAFT_1064971</name>
</gene>
<dbReference type="EMBL" id="KZ110593">
    <property type="protein sequence ID" value="OSX64903.1"/>
    <property type="molecule type" value="Genomic_DNA"/>
</dbReference>
<feature type="compositionally biased region" description="Low complexity" evidence="1">
    <location>
        <begin position="463"/>
        <end position="475"/>
    </location>
</feature>
<dbReference type="PANTHER" id="PTHR12307:SF36">
    <property type="entry name" value="GLYCOGEN-BINDING SUBUNIT 76A"/>
    <property type="match status" value="1"/>
</dbReference>
<feature type="region of interest" description="Disordered" evidence="1">
    <location>
        <begin position="841"/>
        <end position="870"/>
    </location>
</feature>
<evidence type="ECO:0000313" key="4">
    <source>
        <dbReference type="Proteomes" id="UP000194127"/>
    </source>
</evidence>
<feature type="domain" description="CBM21" evidence="2">
    <location>
        <begin position="606"/>
        <end position="717"/>
    </location>
</feature>
<feature type="region of interest" description="Disordered" evidence="1">
    <location>
        <begin position="111"/>
        <end position="136"/>
    </location>
</feature>
<feature type="region of interest" description="Disordered" evidence="1">
    <location>
        <begin position="911"/>
        <end position="969"/>
    </location>
</feature>
<feature type="compositionally biased region" description="Basic and acidic residues" evidence="1">
    <location>
        <begin position="68"/>
        <end position="77"/>
    </location>
</feature>
<protein>
    <submittedName>
        <fullName evidence="3">Carbohydrate-binding module family 21 protein</fullName>
    </submittedName>
</protein>
<feature type="compositionally biased region" description="Polar residues" evidence="1">
    <location>
        <begin position="122"/>
        <end position="136"/>
    </location>
</feature>
<sequence>MKRVLCSISKPAKVSNAPRVDPSVRPLISLGEATEGTLKVEFEEFGPHVRKHMPIAIEGMFAVDRRHADSSARDLKTPRMAVRGPGSGSGSGPMEVASGALPGRLMASTRGTTTAERPYASGTGTQTELGNVSATDSRRIQTYGNRLPALSWDEICHQLSYTDETSKNLFISLTDAGGGRDGPIAIAEAKHGPITTMRRLSSIFVQAAPRLTVSRTCSFRAIYFQDSRLPAHIHEYNFAPRFAYIYPLYLSKPIRFFTTPQSRGDVTYPIQTTLQTAYPAPMIVAVGLKPSLPMDHPFSRHSNSAGAPLPRIPKRTPSASRSIQTVSSIGSLLSEEHRDPSTPVKPPSAPAALVIEPSTPPPMSPVSKQRRDMHSQPSASGSSSSHDDSPIQFTVTRQRRTRSVNVLAQSMRPPEESTPTPSLFRAKSSAGRVAFPSRPFPVDTATCEDTPRPSMFRGSTLRPTTTVSVPEPSTAVRPEPVVRSVSVSIPSEVSSQLVRKKSGEPLKSSLKSRRRVARGDLSVVTANVVASKSEPNTPTQCKSVHFDAQLEHVKLFIAEQKPLAVSRDGSPTTDTSGTDSDFPSFIYGPDDRSTKTLVMEVVNMPATINKVADVAMEELVLSTDRTSANGRVRVRNIAFEKWIAVRFTFDWWQTTSEVTAKYMQTVEEGKFDIFVFTIRLNDMLSRIEEKTLFMAIRYTVTGQEIWDNNLGENYQIKFSRTKAELKKADEVDPAIAGLKSKLEKVAIGRETVGGYLAHQSRKSPSPRGDQFDLRSDTPLSSRYDFSASLKRPWKGGSPVSPTSHSRNSTYPDNLRHSPQRALHNAPLQSKMLVDPTRMTRGSPRILAPDDEVTSPGSFYAGSDSEDTPSSTRVVFSRSAGRHHQRGYLDSGLPVVGSARKTLPAAFRDDAIPRYGNADTPRGPSSTKLLLMTGPTYGPWPIERGGSDESTPSITSTSESSRSSSPSSSPLDDGVIFNFLDAHAERVSDPVNDNLNMFLNKFCFYTGSDSLLDVQPDVIQRSHSASSVEEFLFSPKPSYHLSPAQTPTRSPSFDDVASMSATPVLPLAY</sequence>
<feature type="region of interest" description="Disordered" evidence="1">
    <location>
        <begin position="790"/>
        <end position="828"/>
    </location>
</feature>
<proteinExistence type="predicted"/>
<evidence type="ECO:0000313" key="3">
    <source>
        <dbReference type="EMBL" id="OSX64903.1"/>
    </source>
</evidence>